<organism evidence="6 7">
    <name type="scientific">Salmo salar</name>
    <name type="common">Atlantic salmon</name>
    <dbReference type="NCBI Taxonomy" id="8030"/>
    <lineage>
        <taxon>Eukaryota</taxon>
        <taxon>Metazoa</taxon>
        <taxon>Chordata</taxon>
        <taxon>Craniata</taxon>
        <taxon>Vertebrata</taxon>
        <taxon>Euteleostomi</taxon>
        <taxon>Actinopterygii</taxon>
        <taxon>Neopterygii</taxon>
        <taxon>Teleostei</taxon>
        <taxon>Protacanthopterygii</taxon>
        <taxon>Salmoniformes</taxon>
        <taxon>Salmonidae</taxon>
        <taxon>Salmoninae</taxon>
        <taxon>Salmo</taxon>
    </lineage>
</organism>
<dbReference type="Gene3D" id="1.10.10.60">
    <property type="entry name" value="Homeodomain-like"/>
    <property type="match status" value="1"/>
</dbReference>
<evidence type="ECO:0000256" key="2">
    <source>
        <dbReference type="PROSITE-ProRule" id="PRU00108"/>
    </source>
</evidence>
<dbReference type="KEGG" id="sasa:106562911"/>
<dbReference type="PANTHER" id="PTHR24333:SF5">
    <property type="entry name" value="VENT HOMEOBOX"/>
    <property type="match status" value="1"/>
</dbReference>
<comment type="subcellular location">
    <subcellularLocation>
        <location evidence="1 2 3">Nucleus</location>
    </subcellularLocation>
</comment>
<feature type="compositionally biased region" description="Low complexity" evidence="4">
    <location>
        <begin position="107"/>
        <end position="123"/>
    </location>
</feature>
<dbReference type="SUPFAM" id="SSF46689">
    <property type="entry name" value="Homeodomain-like"/>
    <property type="match status" value="1"/>
</dbReference>
<feature type="DNA-binding region" description="Homeobox" evidence="2">
    <location>
        <begin position="139"/>
        <end position="198"/>
    </location>
</feature>
<dbReference type="GO" id="GO:0005634">
    <property type="term" value="C:nucleus"/>
    <property type="evidence" value="ECO:0007669"/>
    <property type="project" value="UniProtKB-SubCell"/>
</dbReference>
<protein>
    <submittedName>
        <fullName evidence="7">Homeobox protein vent1</fullName>
    </submittedName>
</protein>
<dbReference type="GeneID" id="106562911"/>
<keyword evidence="6" id="KW-1185">Reference proteome</keyword>
<dbReference type="SMART" id="SM00389">
    <property type="entry name" value="HOX"/>
    <property type="match status" value="1"/>
</dbReference>
<dbReference type="Pfam" id="PF00046">
    <property type="entry name" value="Homeodomain"/>
    <property type="match status" value="1"/>
</dbReference>
<dbReference type="InterPro" id="IPR001356">
    <property type="entry name" value="HD"/>
</dbReference>
<dbReference type="OrthoDB" id="6159439at2759"/>
<gene>
    <name evidence="7" type="primary">LOC106562911</name>
</gene>
<reference evidence="7" key="1">
    <citation type="submission" date="2025-08" db="UniProtKB">
        <authorList>
            <consortium name="RefSeq"/>
        </authorList>
    </citation>
    <scope>IDENTIFICATION</scope>
</reference>
<evidence type="ECO:0000313" key="6">
    <source>
        <dbReference type="Proteomes" id="UP001652741"/>
    </source>
</evidence>
<keyword evidence="2 3" id="KW-0371">Homeobox</keyword>
<name>A0A1S3KY13_SALSA</name>
<feature type="domain" description="Homeobox" evidence="5">
    <location>
        <begin position="137"/>
        <end position="197"/>
    </location>
</feature>
<feature type="region of interest" description="Disordered" evidence="4">
    <location>
        <begin position="82"/>
        <end position="145"/>
    </location>
</feature>
<evidence type="ECO:0000256" key="3">
    <source>
        <dbReference type="RuleBase" id="RU000682"/>
    </source>
</evidence>
<dbReference type="OMA" id="HTHESGF"/>
<proteinExistence type="predicted"/>
<dbReference type="AlphaFoldDB" id="A0A1S3KY13"/>
<evidence type="ECO:0000259" key="5">
    <source>
        <dbReference type="PROSITE" id="PS50071"/>
    </source>
</evidence>
<sequence length="292" mass="32072">MRGHYSIEWLAQSSRASGSTSPSLPNSSWTSVAAGPTITSGTHPESLPGFYCRPRPKNQENQTENQVRRGHGLILCSNPSLAGSETAKRSSPLHHKHQVVAETGFISGTEGETSGYESEGGRSLSPTTPLDGSSSPPTGRRPRTAYTAEQINSLERAFKRNAYLGTRDKVELCKKLNLSDKQIRNWFQNRRMRMKRMVQDALAQACQAKVASHLLHYPELHAYHHGPYHPHHAGAEGGTATPFLHPHFSSSTASPALPSLPVLPLDSFYQYSSLPGLVMPTTGSYQPYTHQY</sequence>
<accession>A0A1S3KY13</accession>
<keyword evidence="2 3" id="KW-0539">Nucleus</keyword>
<dbReference type="PANTHER" id="PTHR24333">
    <property type="entry name" value="HOMEO BOX HB9 LIKE A-RELATED"/>
    <property type="match status" value="1"/>
</dbReference>
<dbReference type="InterPro" id="IPR009057">
    <property type="entry name" value="Homeodomain-like_sf"/>
</dbReference>
<evidence type="ECO:0000256" key="1">
    <source>
        <dbReference type="ARBA" id="ARBA00004123"/>
    </source>
</evidence>
<dbReference type="InterPro" id="IPR050848">
    <property type="entry name" value="Homeobox_TF"/>
</dbReference>
<feature type="compositionally biased region" description="Low complexity" evidence="4">
    <location>
        <begin position="17"/>
        <end position="31"/>
    </location>
</feature>
<dbReference type="PROSITE" id="PS50071">
    <property type="entry name" value="HOMEOBOX_2"/>
    <property type="match status" value="1"/>
</dbReference>
<dbReference type="Proteomes" id="UP001652741">
    <property type="component" value="Chromosome ssa11"/>
</dbReference>
<dbReference type="RefSeq" id="XP_013983480.1">
    <property type="nucleotide sequence ID" value="XM_014128005.2"/>
</dbReference>
<keyword evidence="2 3" id="KW-0238">DNA-binding</keyword>
<feature type="compositionally biased region" description="Polar residues" evidence="4">
    <location>
        <begin position="124"/>
        <end position="137"/>
    </location>
</feature>
<evidence type="ECO:0000256" key="4">
    <source>
        <dbReference type="SAM" id="MobiDB-lite"/>
    </source>
</evidence>
<dbReference type="CDD" id="cd00086">
    <property type="entry name" value="homeodomain"/>
    <property type="match status" value="1"/>
</dbReference>
<evidence type="ECO:0000313" key="7">
    <source>
        <dbReference type="RefSeq" id="XP_013983480.1"/>
    </source>
</evidence>
<dbReference type="GO" id="GO:0003677">
    <property type="term" value="F:DNA binding"/>
    <property type="evidence" value="ECO:0007669"/>
    <property type="project" value="UniProtKB-UniRule"/>
</dbReference>
<feature type="region of interest" description="Disordered" evidence="4">
    <location>
        <begin position="13"/>
        <end position="70"/>
    </location>
</feature>